<evidence type="ECO:0000256" key="1">
    <source>
        <dbReference type="SAM" id="SignalP"/>
    </source>
</evidence>
<name>A0A6J0BM71_NEOLC</name>
<dbReference type="Gene3D" id="3.40.50.1820">
    <property type="entry name" value="alpha/beta hydrolase"/>
    <property type="match status" value="2"/>
</dbReference>
<dbReference type="InterPro" id="IPR029058">
    <property type="entry name" value="AB_hydrolase_fold"/>
</dbReference>
<dbReference type="Proteomes" id="UP000829291">
    <property type="component" value="Chromosome 6"/>
</dbReference>
<dbReference type="OrthoDB" id="9974421at2759"/>
<dbReference type="FunCoup" id="A0A6J0BM71">
    <property type="interactions" value="11"/>
</dbReference>
<gene>
    <name evidence="4" type="primary">LOC107221023</name>
</gene>
<keyword evidence="3" id="KW-1185">Reference proteome</keyword>
<dbReference type="Pfam" id="PF04083">
    <property type="entry name" value="Abhydro_lipase"/>
    <property type="match status" value="2"/>
</dbReference>
<feature type="signal peptide" evidence="1">
    <location>
        <begin position="1"/>
        <end position="17"/>
    </location>
</feature>
<dbReference type="PANTHER" id="PTHR11005">
    <property type="entry name" value="LYSOSOMAL ACID LIPASE-RELATED"/>
    <property type="match status" value="1"/>
</dbReference>
<evidence type="ECO:0000313" key="3">
    <source>
        <dbReference type="Proteomes" id="UP000829291"/>
    </source>
</evidence>
<dbReference type="KEGG" id="nlo:107221023"/>
<dbReference type="InParanoid" id="A0A6J0BM71"/>
<evidence type="ECO:0000313" key="4">
    <source>
        <dbReference type="RefSeq" id="XP_015515347.2"/>
    </source>
</evidence>
<dbReference type="GO" id="GO:0016787">
    <property type="term" value="F:hydrolase activity"/>
    <property type="evidence" value="ECO:0007669"/>
    <property type="project" value="UniProtKB-KW"/>
</dbReference>
<feature type="domain" description="Partial AB-hydrolase lipase" evidence="2">
    <location>
        <begin position="46"/>
        <end position="103"/>
    </location>
</feature>
<feature type="chain" id="PRO_5045860969" evidence="1">
    <location>
        <begin position="18"/>
        <end position="852"/>
    </location>
</feature>
<protein>
    <submittedName>
        <fullName evidence="4">Uncharacterized protein LOC107221023</fullName>
    </submittedName>
</protein>
<reference evidence="4" key="1">
    <citation type="submission" date="2025-08" db="UniProtKB">
        <authorList>
            <consortium name="RefSeq"/>
        </authorList>
    </citation>
    <scope>IDENTIFICATION</scope>
    <source>
        <tissue evidence="4">Thorax and Abdomen</tissue>
    </source>
</reference>
<dbReference type="AlphaFoldDB" id="A0A6J0BM71"/>
<accession>A0A6J0BM71</accession>
<organism evidence="4">
    <name type="scientific">Neodiprion lecontei</name>
    <name type="common">Redheaded pine sawfly</name>
    <dbReference type="NCBI Taxonomy" id="441921"/>
    <lineage>
        <taxon>Eukaryota</taxon>
        <taxon>Metazoa</taxon>
        <taxon>Ecdysozoa</taxon>
        <taxon>Arthropoda</taxon>
        <taxon>Hexapoda</taxon>
        <taxon>Insecta</taxon>
        <taxon>Pterygota</taxon>
        <taxon>Neoptera</taxon>
        <taxon>Endopterygota</taxon>
        <taxon>Hymenoptera</taxon>
        <taxon>Tenthredinoidea</taxon>
        <taxon>Diprionidae</taxon>
        <taxon>Diprioninae</taxon>
        <taxon>Neodiprion</taxon>
    </lineage>
</organism>
<keyword evidence="1" id="KW-0732">Signal</keyword>
<dbReference type="GO" id="GO:0016042">
    <property type="term" value="P:lipid catabolic process"/>
    <property type="evidence" value="ECO:0007669"/>
    <property type="project" value="UniProtKB-KW"/>
</dbReference>
<dbReference type="RefSeq" id="XP_015515347.2">
    <property type="nucleotide sequence ID" value="XM_015659861.2"/>
</dbReference>
<dbReference type="GeneID" id="107221023"/>
<dbReference type="InterPro" id="IPR006693">
    <property type="entry name" value="AB_hydrolase_lipase"/>
</dbReference>
<proteinExistence type="predicted"/>
<feature type="domain" description="Partial AB-hydrolase lipase" evidence="2">
    <location>
        <begin position="483"/>
        <end position="544"/>
    </location>
</feature>
<sequence>MKVLVLLLVGLIGAADAENDDTIWTPEMVQDLFSTATVVGATVPGLVAHHGYFVESHYVTTEDGYILQMHRIPASPKSPEATSRGVVFLMHGLCGSSAAFILMGPGKALAYVLADAGYDVWLGNARGNTYSKNHTTITDFTSKKFWDFEWHEIGIYDLPAMIDYVLENTGQEKVSFVGHSQGATTFYVMASLKPEYNDKIEVMFSLGPVAYMSNLISPVLRLTAKFEGSLGVIFNLFGQYEFLPSHDLISAASSTFCEADALTQYMCSNSIYFLMGFNKAQTNTSMLPIIVKHMPAGASTRQVIHYGQEINSGKFRQWDYGLLFNQVQYGRLTPPDYELSRITAPVHLLYSDNDWMAAVEVSLPGVFFSFTTSNSCTKSLGTRLRCIESWMGVGTTLILYLVSMPRNSSMNICWLYYKNDIVIRCASGRCVSRIKTVAWMLIITIHKYWCACHHIVVVILAPSLVEPTRIRAKKNADVDLKTPELLKKYGYPIEIHHTVTEDGYILAMHRIPGVLSKGEYKEAWRGPVLLQHGLAGSSADWVIMGPKRSLAYLLADRGYDVWLGNSRGNLYSRNHTVLSPENKLFWNFSWHELGVFDLPATVDYILAQTLLPKIFYISHSQGTTQFWVMASERPSYNEKIILMAALAPVAYTSNLRGPVTQLAVLTPIGVWIGENFGYPEYTPRSTWENLVSTFICRDSSFTQFLCSTVLFLIAGFSPDELDSTNLPVIIGHIPAGASWKQFIHFGQGTMEQGRFRKFDYDSVEKNLRAYNVSVPPEYPLEKITAPVAFFSSKNDWLATPKDVSLLASRLRSLMLSYIVPVDTFNHYDFLWGMHAPELVYERLFTLLEEFST</sequence>
<evidence type="ECO:0000259" key="2">
    <source>
        <dbReference type="Pfam" id="PF04083"/>
    </source>
</evidence>
<dbReference type="SUPFAM" id="SSF53474">
    <property type="entry name" value="alpha/beta-Hydrolases"/>
    <property type="match status" value="2"/>
</dbReference>